<evidence type="ECO:0000313" key="13">
    <source>
        <dbReference type="Proteomes" id="UP000677228"/>
    </source>
</evidence>
<dbReference type="PANTHER" id="PTHR23079">
    <property type="entry name" value="RNA-DEPENDENT RNA POLYMERASE"/>
    <property type="match status" value="1"/>
</dbReference>
<gene>
    <name evidence="11" type="ORF">OVA965_LOCUS9270</name>
    <name evidence="12" type="ORF">TMI583_LOCUS9266</name>
</gene>
<keyword evidence="2 8" id="KW-0696">RNA-directed RNA polymerase</keyword>
<evidence type="ECO:0000256" key="2">
    <source>
        <dbReference type="ARBA" id="ARBA00022484"/>
    </source>
</evidence>
<evidence type="ECO:0000313" key="11">
    <source>
        <dbReference type="EMBL" id="CAF0893909.1"/>
    </source>
</evidence>
<dbReference type="EC" id="2.7.7.48" evidence="8"/>
<dbReference type="PANTHER" id="PTHR23079:SF55">
    <property type="entry name" value="RNA-DIRECTED RNA POLYMERASE"/>
    <property type="match status" value="1"/>
</dbReference>
<evidence type="ECO:0000256" key="6">
    <source>
        <dbReference type="ARBA" id="ARBA00023158"/>
    </source>
</evidence>
<dbReference type="InterPro" id="IPR057596">
    <property type="entry name" value="RDRP_core"/>
</dbReference>
<dbReference type="EMBL" id="CAJNOK010003247">
    <property type="protein sequence ID" value="CAF0893909.1"/>
    <property type="molecule type" value="Genomic_DNA"/>
</dbReference>
<keyword evidence="5 8" id="KW-0694">RNA-binding</keyword>
<reference evidence="11" key="1">
    <citation type="submission" date="2021-02" db="EMBL/GenBank/DDBJ databases">
        <authorList>
            <person name="Nowell W R."/>
        </authorList>
    </citation>
    <scope>NUCLEOTIDE SEQUENCE</scope>
</reference>
<comment type="similarity">
    <text evidence="1 8">Belongs to the RdRP family.</text>
</comment>
<feature type="domain" description="RDRP core" evidence="9">
    <location>
        <begin position="672"/>
        <end position="938"/>
    </location>
</feature>
<evidence type="ECO:0000256" key="3">
    <source>
        <dbReference type="ARBA" id="ARBA00022679"/>
    </source>
</evidence>
<keyword evidence="4 8" id="KW-0548">Nucleotidyltransferase</keyword>
<dbReference type="AlphaFoldDB" id="A0A8S2DFT2"/>
<dbReference type="GO" id="GO:0003723">
    <property type="term" value="F:RNA binding"/>
    <property type="evidence" value="ECO:0007669"/>
    <property type="project" value="UniProtKB-KW"/>
</dbReference>
<feature type="domain" description="RDRP C-terminal head" evidence="10">
    <location>
        <begin position="954"/>
        <end position="1110"/>
    </location>
</feature>
<feature type="domain" description="RDRP core" evidence="9">
    <location>
        <begin position="427"/>
        <end position="661"/>
    </location>
</feature>
<evidence type="ECO:0000256" key="7">
    <source>
        <dbReference type="ARBA" id="ARBA00048744"/>
    </source>
</evidence>
<evidence type="ECO:0000256" key="8">
    <source>
        <dbReference type="RuleBase" id="RU363098"/>
    </source>
</evidence>
<evidence type="ECO:0000259" key="9">
    <source>
        <dbReference type="Pfam" id="PF05183"/>
    </source>
</evidence>
<evidence type="ECO:0000256" key="4">
    <source>
        <dbReference type="ARBA" id="ARBA00022695"/>
    </source>
</evidence>
<comment type="caution">
    <text evidence="11">The sequence shown here is derived from an EMBL/GenBank/DDBJ whole genome shotgun (WGS) entry which is preliminary data.</text>
</comment>
<comment type="catalytic activity">
    <reaction evidence="7 8">
        <text>RNA(n) + a ribonucleoside 5'-triphosphate = RNA(n+1) + diphosphate</text>
        <dbReference type="Rhea" id="RHEA:21248"/>
        <dbReference type="Rhea" id="RHEA-COMP:14527"/>
        <dbReference type="Rhea" id="RHEA-COMP:17342"/>
        <dbReference type="ChEBI" id="CHEBI:33019"/>
        <dbReference type="ChEBI" id="CHEBI:61557"/>
        <dbReference type="ChEBI" id="CHEBI:140395"/>
        <dbReference type="EC" id="2.7.7.48"/>
    </reaction>
</comment>
<dbReference type="GO" id="GO:0030422">
    <property type="term" value="P:siRNA processing"/>
    <property type="evidence" value="ECO:0007669"/>
    <property type="project" value="TreeGrafter"/>
</dbReference>
<keyword evidence="3 8" id="KW-0808">Transferase</keyword>
<organism evidence="11 13">
    <name type="scientific">Didymodactylos carnosus</name>
    <dbReference type="NCBI Taxonomy" id="1234261"/>
    <lineage>
        <taxon>Eukaryota</taxon>
        <taxon>Metazoa</taxon>
        <taxon>Spiralia</taxon>
        <taxon>Gnathifera</taxon>
        <taxon>Rotifera</taxon>
        <taxon>Eurotatoria</taxon>
        <taxon>Bdelloidea</taxon>
        <taxon>Philodinida</taxon>
        <taxon>Philodinidae</taxon>
        <taxon>Didymodactylos</taxon>
    </lineage>
</organism>
<dbReference type="Proteomes" id="UP000677228">
    <property type="component" value="Unassembled WGS sequence"/>
</dbReference>
<proteinExistence type="inferred from homology"/>
<name>A0A8S2DFT2_9BILA</name>
<evidence type="ECO:0000256" key="1">
    <source>
        <dbReference type="ARBA" id="ARBA00005762"/>
    </source>
</evidence>
<dbReference type="GO" id="GO:0003968">
    <property type="term" value="F:RNA-directed RNA polymerase activity"/>
    <property type="evidence" value="ECO:0007669"/>
    <property type="project" value="UniProtKB-KW"/>
</dbReference>
<dbReference type="Pfam" id="PF05183">
    <property type="entry name" value="RdRP"/>
    <property type="match status" value="2"/>
</dbReference>
<evidence type="ECO:0000256" key="5">
    <source>
        <dbReference type="ARBA" id="ARBA00022884"/>
    </source>
</evidence>
<dbReference type="Proteomes" id="UP000682733">
    <property type="component" value="Unassembled WGS sequence"/>
</dbReference>
<sequence length="1267" mass="148067">MKSSAQVLAIEQRKSQNIKRQRITVTTTNEPKCKVFKRNDSEEEKNVMMNSHVPTTQPTDDNISIPSLFETDTLMITTDQPDHVIPLDLSIYSPTITVMNVNEFGLLSYSVKFKHHQVFNLLIMHLMSVWILLTDDLKFSSLSGNDNMIEFGYGYYMNLCYGALISMNKFLCYSETYFYQKKSVWKLLFKRDQFAFVIADHDRQTIHEIKKVITKEHIKPGVVINISENGFVVYVCIKGNPAEYVKTKGPNKRYCRVNNREVQPQFSGLRLAISTTNKLDKYLHIADTATRNVQQTFRKFISFFQFNKIPVYFGSIQFDRKESIANCQARFRTFLPNYSYQMLLTIGGCRLQEKMTHRVNQQLLALQNDNELFYHVCLRLIRYASKTYFLDIFNEIQNILKDYNEFYIHSLFRQSEKSSEMIPYVVVTPTMTKFYPFKRAKSNRIFRATDKFGEIKNFALVEFRDDNNSQLQTSDFCDLIQLIDNCLDKEHGLQIGGRFYQYFHHAQSQLKQKQLYFYYHDKQSGFLSIEDGYAWMGNFTSIRIPAKCAARMSQCFSTTEATIRIPAEFVSYIRDLLTFDGKHKFSDGVGKISSQLMKKIHNYLDLEGAVSSVIQIRYGGCKGTLACDPSLDGEKTQILIRDSMRKFNSDDDILEMCKRSIPLFSLEELSKHPALYNEPFFRRLISTTCRNVIDTLKNQAHIAINTSKGRYMFGVVDEYGILKSGQVFIQYTSMNDRTATTILNNQKVVVTKNPSHHPGDLRTFEAVDVAQLRHLKDCIVFPQHGSRPHPHEIAGSDLDGDEYTVIWDQDLVPLLTENFEPYDYDSDTKQIELDRPITRNDIKENNLTIWQQENLGRLSKMHLVYVDKFGVNDSRSKDLAAGISKELDSVKNGYHPYTEAQIINLQNELGKTRSDYTEYDNYESYPSKHILGKLYRSVRRVLPIFETINHDVITCDKAFIHDNWQKYLAEATALFKNYKSELFEIIYAHNFDNEIDLFCCCESQHVNNNDRSEIQATAQQMVKKLFKYILEKFNNELDASHLKTDCICRQCQQQMGKASACYIVCYNEAKNSKDNKNIILSFPWIFTPWLIRIKKIKHNGEEQSEKHLCNIPMKFKIFSKYYSTNESIIYIRNKVTKQDEELKVSDERIKFIEIIHNWLDQQEIFGSEYDECSLRPTISNSYWNEIETKFILSSIMNNNIYDTHQWNVIFKKEKQMSCQMSYRTDYYSMNDELLDICFTDTIARDDIHLALLSEYLMHGFLNMTVDH</sequence>
<keyword evidence="6" id="KW-0943">RNA-mediated gene silencing</keyword>
<protein>
    <recommendedName>
        <fullName evidence="8">RNA-dependent RNA polymerase</fullName>
        <ecNumber evidence="8">2.7.7.48</ecNumber>
    </recommendedName>
</protein>
<dbReference type="GO" id="GO:0031380">
    <property type="term" value="C:nuclear RNA-directed RNA polymerase complex"/>
    <property type="evidence" value="ECO:0007669"/>
    <property type="project" value="TreeGrafter"/>
</dbReference>
<dbReference type="InterPro" id="IPR058752">
    <property type="entry name" value="RDRP_C_head"/>
</dbReference>
<dbReference type="Pfam" id="PF26253">
    <property type="entry name" value="RdRP_head"/>
    <property type="match status" value="1"/>
</dbReference>
<dbReference type="EMBL" id="CAJOBA010003248">
    <property type="protein sequence ID" value="CAF3675715.1"/>
    <property type="molecule type" value="Genomic_DNA"/>
</dbReference>
<accession>A0A8S2DFT2</accession>
<evidence type="ECO:0000259" key="10">
    <source>
        <dbReference type="Pfam" id="PF26253"/>
    </source>
</evidence>
<evidence type="ECO:0000313" key="12">
    <source>
        <dbReference type="EMBL" id="CAF3675715.1"/>
    </source>
</evidence>
<dbReference type="InterPro" id="IPR007855">
    <property type="entry name" value="RDRP"/>
</dbReference>